<evidence type="ECO:0000256" key="2">
    <source>
        <dbReference type="SAM" id="MobiDB-lite"/>
    </source>
</evidence>
<keyword evidence="4" id="KW-1185">Reference proteome</keyword>
<dbReference type="AlphaFoldDB" id="A0A665SZ01"/>
<dbReference type="PANTHER" id="PTHR28663">
    <property type="entry name" value="COILED-COIL DOMAIN-CONTAINING PROTEIN 173"/>
    <property type="match status" value="1"/>
</dbReference>
<evidence type="ECO:0000313" key="3">
    <source>
        <dbReference type="Ensembl" id="ENSENLP00000002715.1"/>
    </source>
</evidence>
<proteinExistence type="predicted"/>
<reference evidence="3" key="2">
    <citation type="submission" date="2025-08" db="UniProtKB">
        <authorList>
            <consortium name="Ensembl"/>
        </authorList>
    </citation>
    <scope>IDENTIFICATION</scope>
</reference>
<accession>A0A665SZ01</accession>
<reference evidence="3" key="1">
    <citation type="submission" date="2021-04" db="EMBL/GenBank/DDBJ databases">
        <authorList>
            <consortium name="Wellcome Sanger Institute Data Sharing"/>
        </authorList>
    </citation>
    <scope>NUCLEOTIDE SEQUENCE [LARGE SCALE GENOMIC DNA]</scope>
</reference>
<feature type="coiled-coil region" evidence="1">
    <location>
        <begin position="254"/>
        <end position="293"/>
    </location>
</feature>
<feature type="coiled-coil region" evidence="1">
    <location>
        <begin position="144"/>
        <end position="228"/>
    </location>
</feature>
<dbReference type="InParanoid" id="A0A665SZ01"/>
<dbReference type="GO" id="GO:0005879">
    <property type="term" value="C:axonemal microtubule"/>
    <property type="evidence" value="ECO:0007669"/>
    <property type="project" value="TreeGrafter"/>
</dbReference>
<keyword evidence="1" id="KW-0175">Coiled coil</keyword>
<dbReference type="Proteomes" id="UP000472264">
    <property type="component" value="Chromosome 3"/>
</dbReference>
<feature type="region of interest" description="Disordered" evidence="2">
    <location>
        <begin position="312"/>
        <end position="354"/>
    </location>
</feature>
<evidence type="ECO:0000256" key="1">
    <source>
        <dbReference type="SAM" id="Coils"/>
    </source>
</evidence>
<dbReference type="PANTHER" id="PTHR28663:SF1">
    <property type="entry name" value="CILIA- AND FLAGELLA- ASSOCIATED PROTEIN 210"/>
    <property type="match status" value="1"/>
</dbReference>
<feature type="compositionally biased region" description="Polar residues" evidence="2">
    <location>
        <begin position="523"/>
        <end position="539"/>
    </location>
</feature>
<dbReference type="InterPro" id="IPR039986">
    <property type="entry name" value="CFAP210"/>
</dbReference>
<name>A0A665SZ01_ECHNA</name>
<evidence type="ECO:0008006" key="5">
    <source>
        <dbReference type="Google" id="ProtNLM"/>
    </source>
</evidence>
<organism evidence="3 4">
    <name type="scientific">Echeneis naucrates</name>
    <name type="common">Live sharksucker</name>
    <dbReference type="NCBI Taxonomy" id="173247"/>
    <lineage>
        <taxon>Eukaryota</taxon>
        <taxon>Metazoa</taxon>
        <taxon>Chordata</taxon>
        <taxon>Craniata</taxon>
        <taxon>Vertebrata</taxon>
        <taxon>Euteleostomi</taxon>
        <taxon>Actinopterygii</taxon>
        <taxon>Neopterygii</taxon>
        <taxon>Teleostei</taxon>
        <taxon>Neoteleostei</taxon>
        <taxon>Acanthomorphata</taxon>
        <taxon>Carangaria</taxon>
        <taxon>Carangiformes</taxon>
        <taxon>Echeneidae</taxon>
        <taxon>Echeneis</taxon>
    </lineage>
</organism>
<evidence type="ECO:0000313" key="4">
    <source>
        <dbReference type="Proteomes" id="UP000472264"/>
    </source>
</evidence>
<dbReference type="Ensembl" id="ENSENLT00000002896.1">
    <property type="protein sequence ID" value="ENSENLP00000002715.1"/>
    <property type="gene ID" value="ENSENLG00000001361.1"/>
</dbReference>
<reference evidence="3" key="3">
    <citation type="submission" date="2025-09" db="UniProtKB">
        <authorList>
            <consortium name="Ensembl"/>
        </authorList>
    </citation>
    <scope>IDENTIFICATION</scope>
</reference>
<dbReference type="OMA" id="ECRRAND"/>
<protein>
    <recommendedName>
        <fullName evidence="5">Trichohyalin-plectin-homology domain-containing protein</fullName>
    </recommendedName>
</protein>
<feature type="region of interest" description="Disordered" evidence="2">
    <location>
        <begin position="512"/>
        <end position="541"/>
    </location>
</feature>
<sequence length="589" mass="69558">MHTLLYRLFCGKWKDGKIFTSCCTRKLNTETINSIGKYLLKPKPKAPTRMEIVERNLLHHASMAEDKLVKARQRKLLAERKLRDQAKEEHRNMLAAEEREMKKQDRQQAVDNANLKMFHQTSCARKFNRAVQRTQMQKENEALIQFHREQKKMVEDRNRQSEEEMRSRLKEALRQEQQKAQQRRFYNCSVADFQSQQIKEKKLLKEKMRQQEKEEGDALRKLDELHAQELKTLSYQEAESKKRYLKYRLEDIHSRDLLRQRQAEEIHMAEAERKRVQSDIEQKIQQRKNDQAEKLRNRQIQIEIVKNKLSDTMRDEAASRTVREQTKLSKEVAEQDIKRARQQKEKLEKKDAELKSIAAHREAKIQEKRQKEKERLQNDLNWSKAQQKSARLFIEDKKLKAQRAREADIKDRDFNAVMAAERRAHVEQLKSKDREAEVKEAEKAAENERKLQQYIQSEHRKAAEDERNTAHLSAVKTGEPALCCMTTWEPLPRRGTNQTCLMKRYLDCTADTTPNHLPPLTRAPSNNSTEKGERLNSSAKCPVKLLPRRSTSHAWCPDDNKTHNKVQFVKVEGVKIHPKTRLPPVSKFS</sequence>
<feature type="coiled-coil region" evidence="1">
    <location>
        <begin position="61"/>
        <end position="107"/>
    </location>
</feature>